<evidence type="ECO:0000259" key="2">
    <source>
        <dbReference type="PROSITE" id="PS51708"/>
    </source>
</evidence>
<gene>
    <name evidence="3" type="ORF">AB0C36_10205</name>
</gene>
<dbReference type="EMBL" id="JBEZFP010000019">
    <property type="protein sequence ID" value="MEU8133870.1"/>
    <property type="molecule type" value="Genomic_DNA"/>
</dbReference>
<evidence type="ECO:0000256" key="1">
    <source>
        <dbReference type="SAM" id="MobiDB-lite"/>
    </source>
</evidence>
<evidence type="ECO:0000313" key="3">
    <source>
        <dbReference type="EMBL" id="MEU8133870.1"/>
    </source>
</evidence>
<dbReference type="Proteomes" id="UP001551482">
    <property type="component" value="Unassembled WGS sequence"/>
</dbReference>
<accession>A0ABV3DDP9</accession>
<feature type="region of interest" description="Disordered" evidence="1">
    <location>
        <begin position="1"/>
        <end position="162"/>
    </location>
</feature>
<dbReference type="RefSeq" id="WP_358352053.1">
    <property type="nucleotide sequence ID" value="NZ_JBEZFP010000019.1"/>
</dbReference>
<feature type="compositionally biased region" description="Basic and acidic residues" evidence="1">
    <location>
        <begin position="139"/>
        <end position="151"/>
    </location>
</feature>
<dbReference type="PROSITE" id="PS51708">
    <property type="entry name" value="CHAD"/>
    <property type="match status" value="1"/>
</dbReference>
<name>A0ABV3DDP9_9ACTN</name>
<reference evidence="3 4" key="1">
    <citation type="submission" date="2024-06" db="EMBL/GenBank/DDBJ databases">
        <title>The Natural Products Discovery Center: Release of the First 8490 Sequenced Strains for Exploring Actinobacteria Biosynthetic Diversity.</title>
        <authorList>
            <person name="Kalkreuter E."/>
            <person name="Kautsar S.A."/>
            <person name="Yang D."/>
            <person name="Bader C.D."/>
            <person name="Teijaro C.N."/>
            <person name="Fluegel L."/>
            <person name="Davis C.M."/>
            <person name="Simpson J.R."/>
            <person name="Lauterbach L."/>
            <person name="Steele A.D."/>
            <person name="Gui C."/>
            <person name="Meng S."/>
            <person name="Li G."/>
            <person name="Viehrig K."/>
            <person name="Ye F."/>
            <person name="Su P."/>
            <person name="Kiefer A.F."/>
            <person name="Nichols A."/>
            <person name="Cepeda A.J."/>
            <person name="Yan W."/>
            <person name="Fan B."/>
            <person name="Jiang Y."/>
            <person name="Adhikari A."/>
            <person name="Zheng C.-J."/>
            <person name="Schuster L."/>
            <person name="Cowan T.M."/>
            <person name="Smanski M.J."/>
            <person name="Chevrette M.G."/>
            <person name="De Carvalho L.P.S."/>
            <person name="Shen B."/>
        </authorList>
    </citation>
    <scope>NUCLEOTIDE SEQUENCE [LARGE SCALE GENOMIC DNA]</scope>
    <source>
        <strain evidence="3 4">NPDC048946</strain>
    </source>
</reference>
<feature type="compositionally biased region" description="Basic and acidic residues" evidence="1">
    <location>
        <begin position="45"/>
        <end position="59"/>
    </location>
</feature>
<dbReference type="InterPro" id="IPR038186">
    <property type="entry name" value="CHAD_dom_sf"/>
</dbReference>
<dbReference type="InterPro" id="IPR007899">
    <property type="entry name" value="CHAD_dom"/>
</dbReference>
<dbReference type="SMART" id="SM00880">
    <property type="entry name" value="CHAD"/>
    <property type="match status" value="1"/>
</dbReference>
<protein>
    <submittedName>
        <fullName evidence="3">CHAD domain-containing protein</fullName>
    </submittedName>
</protein>
<comment type="caution">
    <text evidence="3">The sequence shown here is derived from an EMBL/GenBank/DDBJ whole genome shotgun (WGS) entry which is preliminary data.</text>
</comment>
<feature type="domain" description="CHAD" evidence="2">
    <location>
        <begin position="192"/>
        <end position="487"/>
    </location>
</feature>
<proteinExistence type="predicted"/>
<feature type="compositionally biased region" description="Basic and acidic residues" evidence="1">
    <location>
        <begin position="27"/>
        <end position="36"/>
    </location>
</feature>
<keyword evidence="4" id="KW-1185">Reference proteome</keyword>
<sequence>MGRSERQVKDGTDSAETTGGAGTGDTRSPRKSDRTGRSGGTDGNGKTDKAATGGKDSKGPKGPKGAKPGKADGAGGTEKRRRTAKRAAEALSVSPDAAEAPAALPSPGTPEALHTPKTPDDSAAPSAPNPEVAARLPRPRSDPDAPPRADTEPAIAEPAVTEPVVAGPAVTEPAVADPAALEPPFAPVSFPPRTAGDVLLDHLRAEAAEFLAQAPRVREGGEDAAHRMRVAARRMRSALRTCKSLVEPGPAQALSLELRWAADSLAGERDNEVLLERLLAAFETLPARSGTPRARAAVERRLRGGLSSGHTTALRAIDSPDFRTLGEQLSEPGLGLEFTRQAARPAAKTVPRLAAKAFRILATGAEALPLAHAAVAYNTPVPLSGEDDEAWHRVRILGKRARYAADLCAPEFGASAKSLAKRMKAVTESLGTHQDAALAAEVVRELALSPRLGGAAAFVLGELYTVQRFAVAEARFTFASVWPPLRDRLDEVELWGS</sequence>
<dbReference type="PANTHER" id="PTHR39339">
    <property type="entry name" value="SLR1444 PROTEIN"/>
    <property type="match status" value="1"/>
</dbReference>
<evidence type="ECO:0000313" key="4">
    <source>
        <dbReference type="Proteomes" id="UP001551482"/>
    </source>
</evidence>
<organism evidence="3 4">
    <name type="scientific">Streptodolium elevatio</name>
    <dbReference type="NCBI Taxonomy" id="3157996"/>
    <lineage>
        <taxon>Bacteria</taxon>
        <taxon>Bacillati</taxon>
        <taxon>Actinomycetota</taxon>
        <taxon>Actinomycetes</taxon>
        <taxon>Kitasatosporales</taxon>
        <taxon>Streptomycetaceae</taxon>
        <taxon>Streptodolium</taxon>
    </lineage>
</organism>
<dbReference type="Gene3D" id="1.40.20.10">
    <property type="entry name" value="CHAD domain"/>
    <property type="match status" value="1"/>
</dbReference>
<feature type="compositionally biased region" description="Basic and acidic residues" evidence="1">
    <location>
        <begin position="1"/>
        <end position="12"/>
    </location>
</feature>
<dbReference type="Pfam" id="PF05235">
    <property type="entry name" value="CHAD"/>
    <property type="match status" value="1"/>
</dbReference>
<dbReference type="PANTHER" id="PTHR39339:SF1">
    <property type="entry name" value="CHAD DOMAIN-CONTAINING PROTEIN"/>
    <property type="match status" value="1"/>
</dbReference>